<feature type="transmembrane region" description="Helical" evidence="8">
    <location>
        <begin position="227"/>
        <end position="245"/>
    </location>
</feature>
<dbReference type="PANTHER" id="PTHR22926:SF3">
    <property type="entry name" value="UNDECAPRENYL-PHOSPHATE ALPHA-N-ACETYLGLUCOSAMINYL 1-PHOSPHATE TRANSFERASE"/>
    <property type="match status" value="1"/>
</dbReference>
<dbReference type="InterPro" id="IPR000715">
    <property type="entry name" value="Glycosyl_transferase_4"/>
</dbReference>
<proteinExistence type="predicted"/>
<name>A0ABV3LJ99_9MICO</name>
<evidence type="ECO:0000256" key="8">
    <source>
        <dbReference type="SAM" id="Phobius"/>
    </source>
</evidence>
<keyword evidence="5 8" id="KW-1133">Transmembrane helix</keyword>
<keyword evidence="6 8" id="KW-0472">Membrane</keyword>
<dbReference type="EMBL" id="JBFBMH010000019">
    <property type="protein sequence ID" value="MEW1975943.1"/>
    <property type="molecule type" value="Genomic_DNA"/>
</dbReference>
<feature type="transmembrane region" description="Helical" evidence="8">
    <location>
        <begin position="265"/>
        <end position="288"/>
    </location>
</feature>
<feature type="transmembrane region" description="Helical" evidence="8">
    <location>
        <begin position="352"/>
        <end position="369"/>
    </location>
</feature>
<evidence type="ECO:0000256" key="1">
    <source>
        <dbReference type="ARBA" id="ARBA00004651"/>
    </source>
</evidence>
<keyword evidence="3 9" id="KW-0808">Transferase</keyword>
<feature type="transmembrane region" description="Helical" evidence="8">
    <location>
        <begin position="134"/>
        <end position="154"/>
    </location>
</feature>
<evidence type="ECO:0000256" key="2">
    <source>
        <dbReference type="ARBA" id="ARBA00022475"/>
    </source>
</evidence>
<dbReference type="PANTHER" id="PTHR22926">
    <property type="entry name" value="PHOSPHO-N-ACETYLMURAMOYL-PENTAPEPTIDE-TRANSFERASE"/>
    <property type="match status" value="1"/>
</dbReference>
<keyword evidence="4 8" id="KW-0812">Transmembrane</keyword>
<feature type="transmembrane region" description="Helical" evidence="8">
    <location>
        <begin position="108"/>
        <end position="128"/>
    </location>
</feature>
<evidence type="ECO:0000256" key="5">
    <source>
        <dbReference type="ARBA" id="ARBA00022989"/>
    </source>
</evidence>
<feature type="transmembrane region" description="Helical" evidence="8">
    <location>
        <begin position="319"/>
        <end position="340"/>
    </location>
</feature>
<feature type="transmembrane region" description="Helical" evidence="8">
    <location>
        <begin position="197"/>
        <end position="215"/>
    </location>
</feature>
<comment type="subcellular location">
    <subcellularLocation>
        <location evidence="1">Cell membrane</location>
        <topology evidence="1">Multi-pass membrane protein</topology>
    </subcellularLocation>
</comment>
<protein>
    <submittedName>
        <fullName evidence="9">MraY family glycosyltransferase</fullName>
        <ecNumber evidence="9">2.7.8.-</ecNumber>
    </submittedName>
</protein>
<feature type="transmembrane region" description="Helical" evidence="8">
    <location>
        <begin position="166"/>
        <end position="185"/>
    </location>
</feature>
<dbReference type="InterPro" id="IPR018480">
    <property type="entry name" value="PNAcMuramoyl-5peptid_Trfase_CS"/>
</dbReference>
<feature type="transmembrane region" description="Helical" evidence="8">
    <location>
        <begin position="6"/>
        <end position="27"/>
    </location>
</feature>
<feature type="region of interest" description="Disordered" evidence="7">
    <location>
        <begin position="374"/>
        <end position="413"/>
    </location>
</feature>
<keyword evidence="10" id="KW-1185">Reference proteome</keyword>
<organism evidence="9 10">
    <name type="scientific">Microbacterium profundi</name>
    <dbReference type="NCBI Taxonomy" id="450380"/>
    <lineage>
        <taxon>Bacteria</taxon>
        <taxon>Bacillati</taxon>
        <taxon>Actinomycetota</taxon>
        <taxon>Actinomycetes</taxon>
        <taxon>Micrococcales</taxon>
        <taxon>Microbacteriaceae</taxon>
        <taxon>Microbacterium</taxon>
    </lineage>
</organism>
<feature type="transmembrane region" description="Helical" evidence="8">
    <location>
        <begin position="78"/>
        <end position="96"/>
    </location>
</feature>
<gene>
    <name evidence="9" type="ORF">AB0301_12830</name>
</gene>
<keyword evidence="2" id="KW-1003">Cell membrane</keyword>
<dbReference type="Proteomes" id="UP001553715">
    <property type="component" value="Unassembled WGS sequence"/>
</dbReference>
<evidence type="ECO:0000256" key="6">
    <source>
        <dbReference type="ARBA" id="ARBA00023136"/>
    </source>
</evidence>
<dbReference type="CDD" id="cd06853">
    <property type="entry name" value="GT_WecA_like"/>
    <property type="match status" value="1"/>
</dbReference>
<dbReference type="RefSeq" id="WP_366233142.1">
    <property type="nucleotide sequence ID" value="NZ_JBFBMH010000019.1"/>
</dbReference>
<feature type="transmembrane region" description="Helical" evidence="8">
    <location>
        <begin position="48"/>
        <end position="66"/>
    </location>
</feature>
<dbReference type="EC" id="2.7.8.-" evidence="9"/>
<feature type="compositionally biased region" description="Polar residues" evidence="7">
    <location>
        <begin position="386"/>
        <end position="413"/>
    </location>
</feature>
<evidence type="ECO:0000256" key="3">
    <source>
        <dbReference type="ARBA" id="ARBA00022679"/>
    </source>
</evidence>
<reference evidence="9 10" key="1">
    <citation type="submission" date="2024-06" db="EMBL/GenBank/DDBJ databases">
        <title>The Natural Products Discovery Center: Release of the First 8490 Sequenced Strains for Exploring Actinobacteria Biosynthetic Diversity.</title>
        <authorList>
            <person name="Kalkreuter E."/>
            <person name="Kautsar S.A."/>
            <person name="Yang D."/>
            <person name="Bader C.D."/>
            <person name="Teijaro C.N."/>
            <person name="Fluegel L."/>
            <person name="Davis C.M."/>
            <person name="Simpson J.R."/>
            <person name="Lauterbach L."/>
            <person name="Steele A.D."/>
            <person name="Gui C."/>
            <person name="Meng S."/>
            <person name="Li G."/>
            <person name="Viehrig K."/>
            <person name="Ye F."/>
            <person name="Su P."/>
            <person name="Kiefer A.F."/>
            <person name="Nichols A."/>
            <person name="Cepeda A.J."/>
            <person name="Yan W."/>
            <person name="Fan B."/>
            <person name="Jiang Y."/>
            <person name="Adhikari A."/>
            <person name="Zheng C.-J."/>
            <person name="Schuster L."/>
            <person name="Cowan T.M."/>
            <person name="Smanski M.J."/>
            <person name="Chevrette M.G."/>
            <person name="De Carvalho L.P.S."/>
            <person name="Shen B."/>
        </authorList>
    </citation>
    <scope>NUCLEOTIDE SEQUENCE [LARGE SCALE GENOMIC DNA]</scope>
    <source>
        <strain evidence="9 10">NPDC077434</strain>
    </source>
</reference>
<evidence type="ECO:0000256" key="7">
    <source>
        <dbReference type="SAM" id="MobiDB-lite"/>
    </source>
</evidence>
<evidence type="ECO:0000256" key="4">
    <source>
        <dbReference type="ARBA" id="ARBA00022692"/>
    </source>
</evidence>
<comment type="caution">
    <text evidence="9">The sequence shown here is derived from an EMBL/GenBank/DDBJ whole genome shotgun (WGS) entry which is preliminary data.</text>
</comment>
<sequence>MKQYLFTIILTATVTLVMSWVVWQLSLRFKLYPGIRERDVHTTPTPRLGGVAMFLGIAAAIGVSAANPFFSIMWVPPQTMWAVLGAALLIAIIGVIDDLWDLDWFIKLGVQFLAAGIITVLGGLQILSLPLGEMVIVSSWLSIAVTMFAIVVVMNAVNFIDGLDGLVAGVCLIANGVFFAYSYILTRDTGTSSYFNVASFLAAVVIGACIGFLPLNWSPAKLFMGDSGALVIGLLMATSAIALTGQMSSSAMDPEEFGRSQLLGAFIPILLPLVVVMLPLLDFGLAVFRRMRAGRSPFSPDRKHLHHRMLDLGHRDRDAVLIFYAWTAVISLAVLLMYIGSREDWPGQYLPGVAFGVVGVAACLLVTLLPTRRAPSVPTDLPPTDPSATDPSATDPSATDPSATVPTPSPENR</sequence>
<dbReference type="PROSITE" id="PS01348">
    <property type="entry name" value="MRAY_2"/>
    <property type="match status" value="1"/>
</dbReference>
<accession>A0ABV3LJ99</accession>
<dbReference type="GO" id="GO:0016740">
    <property type="term" value="F:transferase activity"/>
    <property type="evidence" value="ECO:0007669"/>
    <property type="project" value="UniProtKB-KW"/>
</dbReference>
<dbReference type="Pfam" id="PF00953">
    <property type="entry name" value="Glycos_transf_4"/>
    <property type="match status" value="1"/>
</dbReference>
<evidence type="ECO:0000313" key="9">
    <source>
        <dbReference type="EMBL" id="MEW1975943.1"/>
    </source>
</evidence>
<evidence type="ECO:0000313" key="10">
    <source>
        <dbReference type="Proteomes" id="UP001553715"/>
    </source>
</evidence>